<feature type="region of interest" description="Disordered" evidence="1">
    <location>
        <begin position="238"/>
        <end position="501"/>
    </location>
</feature>
<feature type="compositionally biased region" description="Gly residues" evidence="1">
    <location>
        <begin position="203"/>
        <end position="213"/>
    </location>
</feature>
<reference evidence="2 3" key="1">
    <citation type="journal article" date="2018" name="Cell">
        <title>The Chara Genome: Secondary Complexity and Implications for Plant Terrestrialization.</title>
        <authorList>
            <person name="Nishiyama T."/>
            <person name="Sakayama H."/>
            <person name="Vries J.D."/>
            <person name="Buschmann H."/>
            <person name="Saint-Marcoux D."/>
            <person name="Ullrich K.K."/>
            <person name="Haas F.B."/>
            <person name="Vanderstraeten L."/>
            <person name="Becker D."/>
            <person name="Lang D."/>
            <person name="Vosolsobe S."/>
            <person name="Rombauts S."/>
            <person name="Wilhelmsson P.K.I."/>
            <person name="Janitza P."/>
            <person name="Kern R."/>
            <person name="Heyl A."/>
            <person name="Rumpler F."/>
            <person name="Villalobos L.I.A.C."/>
            <person name="Clay J.M."/>
            <person name="Skokan R."/>
            <person name="Toyoda A."/>
            <person name="Suzuki Y."/>
            <person name="Kagoshima H."/>
            <person name="Schijlen E."/>
            <person name="Tajeshwar N."/>
            <person name="Catarino B."/>
            <person name="Hetherington A.J."/>
            <person name="Saltykova A."/>
            <person name="Bonnot C."/>
            <person name="Breuninger H."/>
            <person name="Symeonidi A."/>
            <person name="Radhakrishnan G.V."/>
            <person name="Van Nieuwerburgh F."/>
            <person name="Deforce D."/>
            <person name="Chang C."/>
            <person name="Karol K.G."/>
            <person name="Hedrich R."/>
            <person name="Ulvskov P."/>
            <person name="Glockner G."/>
            <person name="Delwiche C.F."/>
            <person name="Petrasek J."/>
            <person name="Van de Peer Y."/>
            <person name="Friml J."/>
            <person name="Beilby M."/>
            <person name="Dolan L."/>
            <person name="Kohara Y."/>
            <person name="Sugano S."/>
            <person name="Fujiyama A."/>
            <person name="Delaux P.-M."/>
            <person name="Quint M."/>
            <person name="TheiBen G."/>
            <person name="Hagemann M."/>
            <person name="Harholt J."/>
            <person name="Dunand C."/>
            <person name="Zachgo S."/>
            <person name="Langdale J."/>
            <person name="Maumus F."/>
            <person name="Straeten D.V.D."/>
            <person name="Gould S.B."/>
            <person name="Rensing S.A."/>
        </authorList>
    </citation>
    <scope>NUCLEOTIDE SEQUENCE [LARGE SCALE GENOMIC DNA]</scope>
    <source>
        <strain evidence="2 3">S276</strain>
    </source>
</reference>
<feature type="compositionally biased region" description="Polar residues" evidence="1">
    <location>
        <begin position="107"/>
        <end position="118"/>
    </location>
</feature>
<feature type="region of interest" description="Disordered" evidence="1">
    <location>
        <begin position="198"/>
        <end position="221"/>
    </location>
</feature>
<feature type="compositionally biased region" description="Basic and acidic residues" evidence="1">
    <location>
        <begin position="489"/>
        <end position="501"/>
    </location>
</feature>
<keyword evidence="3" id="KW-1185">Reference proteome</keyword>
<feature type="compositionally biased region" description="Basic and acidic residues" evidence="1">
    <location>
        <begin position="276"/>
        <end position="290"/>
    </location>
</feature>
<comment type="caution">
    <text evidence="2">The sequence shown here is derived from an EMBL/GenBank/DDBJ whole genome shotgun (WGS) entry which is preliminary data.</text>
</comment>
<evidence type="ECO:0000313" key="2">
    <source>
        <dbReference type="EMBL" id="GBG72331.1"/>
    </source>
</evidence>
<dbReference type="Proteomes" id="UP000265515">
    <property type="component" value="Unassembled WGS sequence"/>
</dbReference>
<proteinExistence type="predicted"/>
<accession>A0A388KQI4</accession>
<dbReference type="AlphaFoldDB" id="A0A388KQI4"/>
<feature type="compositionally biased region" description="Low complexity" evidence="1">
    <location>
        <begin position="119"/>
        <end position="128"/>
    </location>
</feature>
<evidence type="ECO:0000256" key="1">
    <source>
        <dbReference type="SAM" id="MobiDB-lite"/>
    </source>
</evidence>
<name>A0A388KQI4_CHABU</name>
<sequence length="521" mass="55449">MGLVRADMEDALLQASVRKKADDALRAEVEFRKRKSGDIAGAMDLDRADVSCAKMKRFCPVLKSDRPTNRKKAGIPPPPAAGDAKKSGTESSAEWSLLEESAEGSTRAPSFSVSTGRFSKSSSVSESEGQGANWKESYSSADDENSDGWTKGGGTTGVSFTDYSRVPWPSEERGGAVGAGQVGGFLCEGRRRRGSSVAAMGFPWGGKAVGGSGPRPNETDCEGNFGLFRRVAKDGHPCLKRLTNDSGARGSTQGADHNKERRERGVPAENVNVQVRRKDGQSEESGDGRGESLANRSQSDDSGEVRAKISSFSRRQNDGAARLRWKDVQASTVSTGEITDGRSDEQRTTGASGRADARDDPGGGAGQLCWGLSTVKRGRSESEDCTSSELQESRSDSRANEVTSAAKDDKRPRDWRALGSGIGGAEEGANFSFRGLLSSEDKGNDLQQQVGSSTITEEGESDAKSGEGAANTESTGPVKFVLSSGRKTAYGDRDADGDARMGKKELTIDEEFELHFSQMFI</sequence>
<feature type="compositionally biased region" description="Polar residues" evidence="1">
    <location>
        <begin position="244"/>
        <end position="255"/>
    </location>
</feature>
<protein>
    <submittedName>
        <fullName evidence="2">Uncharacterized protein</fullName>
    </submittedName>
</protein>
<organism evidence="2 3">
    <name type="scientific">Chara braunii</name>
    <name type="common">Braun's stonewort</name>
    <dbReference type="NCBI Taxonomy" id="69332"/>
    <lineage>
        <taxon>Eukaryota</taxon>
        <taxon>Viridiplantae</taxon>
        <taxon>Streptophyta</taxon>
        <taxon>Charophyceae</taxon>
        <taxon>Charales</taxon>
        <taxon>Characeae</taxon>
        <taxon>Chara</taxon>
    </lineage>
</organism>
<feature type="compositionally biased region" description="Polar residues" evidence="1">
    <location>
        <begin position="445"/>
        <end position="456"/>
    </location>
</feature>
<feature type="compositionally biased region" description="Basic and acidic residues" evidence="1">
    <location>
        <begin position="256"/>
        <end position="266"/>
    </location>
</feature>
<dbReference type="EMBL" id="BFEA01000163">
    <property type="protein sequence ID" value="GBG72331.1"/>
    <property type="molecule type" value="Genomic_DNA"/>
</dbReference>
<dbReference type="Gramene" id="GBG72331">
    <property type="protein sequence ID" value="GBG72331"/>
    <property type="gene ID" value="CBR_g11910"/>
</dbReference>
<feature type="compositionally biased region" description="Low complexity" evidence="1">
    <location>
        <begin position="90"/>
        <end position="105"/>
    </location>
</feature>
<feature type="region of interest" description="Disordered" evidence="1">
    <location>
        <begin position="63"/>
        <end position="182"/>
    </location>
</feature>
<evidence type="ECO:0000313" key="3">
    <source>
        <dbReference type="Proteomes" id="UP000265515"/>
    </source>
</evidence>
<feature type="compositionally biased region" description="Basic and acidic residues" evidence="1">
    <location>
        <begin position="406"/>
        <end position="416"/>
    </location>
</feature>
<gene>
    <name evidence="2" type="ORF">CBR_g11910</name>
</gene>